<dbReference type="SUPFAM" id="SSF51161">
    <property type="entry name" value="Trimeric LpxA-like enzymes"/>
    <property type="match status" value="1"/>
</dbReference>
<name>A0A5J6MSB8_9PROT</name>
<protein>
    <submittedName>
        <fullName evidence="1">Carnitine operon protein CaiE</fullName>
    </submittedName>
</protein>
<dbReference type="InterPro" id="IPR011004">
    <property type="entry name" value="Trimer_LpxA-like_sf"/>
</dbReference>
<dbReference type="InterPro" id="IPR050484">
    <property type="entry name" value="Transf_Hexapept/Carb_Anhydrase"/>
</dbReference>
<dbReference type="Gene3D" id="2.160.10.10">
    <property type="entry name" value="Hexapeptide repeat proteins"/>
    <property type="match status" value="1"/>
</dbReference>
<gene>
    <name evidence="1" type="primary">caiE</name>
    <name evidence="1" type="ORF">FRZ61_01140</name>
</gene>
<proteinExistence type="predicted"/>
<reference evidence="1 2" key="1">
    <citation type="submission" date="2019-08" db="EMBL/GenBank/DDBJ databases">
        <title>Hyperibacter terrae gen. nov., sp. nov. and Hyperibacter viscosus sp. nov., two new members in the family Rhodospirillaceae isolated from the rhizosphere of Hypericum perforatum.</title>
        <authorList>
            <person name="Noviana Z."/>
        </authorList>
    </citation>
    <scope>NUCLEOTIDE SEQUENCE [LARGE SCALE GENOMIC DNA]</scope>
    <source>
        <strain evidence="1 2">R5959</strain>
    </source>
</reference>
<sequence length="203" mass="21364">MLIMAETTGDRRRAVVWEYEGIAPVVHPAAYLHETAVLVGNVVVEADCYVGPGAVLRGDLGPILLRQGSNLQDTCVIHSFPEVEAVVGEGASVGHGAILHGCRIGPNALIGMNAVVMDGAVVGENSVVGALTLVKAGMTIPPNSLFVGLPGRLKRGLTDAELRQKREEAGVYLLLAARGRERGRTTFALENIAERGKPSGNRP</sequence>
<dbReference type="PANTHER" id="PTHR13061">
    <property type="entry name" value="DYNACTIN SUBUNIT P25"/>
    <property type="match status" value="1"/>
</dbReference>
<dbReference type="Proteomes" id="UP000325797">
    <property type="component" value="Chromosome"/>
</dbReference>
<dbReference type="EMBL" id="CP042582">
    <property type="protein sequence ID" value="QEX20199.1"/>
    <property type="molecule type" value="Genomic_DNA"/>
</dbReference>
<keyword evidence="2" id="KW-1185">Reference proteome</keyword>
<organism evidence="1 2">
    <name type="scientific">Hypericibacter adhaerens</name>
    <dbReference type="NCBI Taxonomy" id="2602016"/>
    <lineage>
        <taxon>Bacteria</taxon>
        <taxon>Pseudomonadati</taxon>
        <taxon>Pseudomonadota</taxon>
        <taxon>Alphaproteobacteria</taxon>
        <taxon>Rhodospirillales</taxon>
        <taxon>Dongiaceae</taxon>
        <taxon>Hypericibacter</taxon>
    </lineage>
</organism>
<dbReference type="InterPro" id="IPR001451">
    <property type="entry name" value="Hexapep"/>
</dbReference>
<accession>A0A5J6MSB8</accession>
<dbReference type="OrthoDB" id="9803036at2"/>
<dbReference type="AlphaFoldDB" id="A0A5J6MSB8"/>
<dbReference type="Pfam" id="PF00132">
    <property type="entry name" value="Hexapep"/>
    <property type="match status" value="1"/>
</dbReference>
<dbReference type="PANTHER" id="PTHR13061:SF29">
    <property type="entry name" value="GAMMA CARBONIC ANHYDRASE-LIKE 1, MITOCHONDRIAL-RELATED"/>
    <property type="match status" value="1"/>
</dbReference>
<dbReference type="KEGG" id="hadh:FRZ61_01140"/>
<evidence type="ECO:0000313" key="2">
    <source>
        <dbReference type="Proteomes" id="UP000325797"/>
    </source>
</evidence>
<evidence type="ECO:0000313" key="1">
    <source>
        <dbReference type="EMBL" id="QEX20199.1"/>
    </source>
</evidence>